<evidence type="ECO:0000313" key="2">
    <source>
        <dbReference type="EMBL" id="BBJ40812.1"/>
    </source>
</evidence>
<dbReference type="Proteomes" id="UP000463951">
    <property type="component" value="Chromosome"/>
</dbReference>
<dbReference type="AlphaFoldDB" id="A0A499UJ51"/>
<name>A0A499UJ51_9ACTN</name>
<gene>
    <name evidence="2" type="ORF">SSPO_035300</name>
</gene>
<reference evidence="2 3" key="1">
    <citation type="journal article" date="2020" name="Int. J. Syst. Evol. Microbiol.">
        <title>Reclassification of Streptomyces castelarensis and Streptomyces sporoclivatus as later heterotypic synonyms of Streptomyces antimycoticus.</title>
        <authorList>
            <person name="Komaki H."/>
            <person name="Tamura T."/>
        </authorList>
    </citation>
    <scope>NUCLEOTIDE SEQUENCE [LARGE SCALE GENOMIC DNA]</scope>
    <source>
        <strain evidence="2 3">NBRC 100767</strain>
    </source>
</reference>
<evidence type="ECO:0000256" key="1">
    <source>
        <dbReference type="SAM" id="MobiDB-lite"/>
    </source>
</evidence>
<feature type="region of interest" description="Disordered" evidence="1">
    <location>
        <begin position="54"/>
        <end position="97"/>
    </location>
</feature>
<evidence type="ECO:0000313" key="3">
    <source>
        <dbReference type="Proteomes" id="UP000463951"/>
    </source>
</evidence>
<sequence length="97" mass="10886">MIKARKTHPGQEEPSKVFPLERAIESTYPTEATPALGPGRVADRITREIQDVARRRGWDTTAPAEPSAADTLPVLFRGARSEDLSRRRPIARRRPTQ</sequence>
<organism evidence="2 3">
    <name type="scientific">Streptomyces antimycoticus</name>
    <dbReference type="NCBI Taxonomy" id="68175"/>
    <lineage>
        <taxon>Bacteria</taxon>
        <taxon>Bacillati</taxon>
        <taxon>Actinomycetota</taxon>
        <taxon>Actinomycetes</taxon>
        <taxon>Kitasatosporales</taxon>
        <taxon>Streptomycetaceae</taxon>
        <taxon>Streptomyces</taxon>
        <taxon>Streptomyces violaceusniger group</taxon>
    </lineage>
</organism>
<protein>
    <submittedName>
        <fullName evidence="2">Uncharacterized protein</fullName>
    </submittedName>
</protein>
<feature type="compositionally biased region" description="Basic residues" evidence="1">
    <location>
        <begin position="87"/>
        <end position="97"/>
    </location>
</feature>
<proteinExistence type="predicted"/>
<dbReference type="EMBL" id="AP019620">
    <property type="protein sequence ID" value="BBJ40812.1"/>
    <property type="molecule type" value="Genomic_DNA"/>
</dbReference>
<accession>A0A499UJ51</accession>